<evidence type="ECO:0000256" key="11">
    <source>
        <dbReference type="RuleBase" id="RU368081"/>
    </source>
</evidence>
<keyword evidence="3 11" id="KW-0004">4Fe-4S</keyword>
<dbReference type="Proteomes" id="UP000002573">
    <property type="component" value="Chromosome"/>
</dbReference>
<dbReference type="PANTHER" id="PTHR11918:SF45">
    <property type="entry name" value="THREONYLCARBAMOYLADENOSINE TRNA METHYLTHIOTRANSFERASE"/>
    <property type="match status" value="1"/>
</dbReference>
<keyword evidence="6 11" id="KW-0819">tRNA processing</keyword>
<feature type="domain" description="TRAM" evidence="12">
    <location>
        <begin position="368"/>
        <end position="428"/>
    </location>
</feature>
<evidence type="ECO:0000259" key="13">
    <source>
        <dbReference type="PROSITE" id="PS51449"/>
    </source>
</evidence>
<gene>
    <name evidence="15" type="ordered locus">Shell_1367</name>
</gene>
<dbReference type="FunFam" id="3.40.50.12160:FF:000003">
    <property type="entry name" value="CDK5 regulatory subunit-associated protein 1"/>
    <property type="match status" value="1"/>
</dbReference>
<dbReference type="InterPro" id="IPR006466">
    <property type="entry name" value="MiaB-like_arc_euk"/>
</dbReference>
<dbReference type="InterPro" id="IPR038135">
    <property type="entry name" value="Methylthiotransferase_N_sf"/>
</dbReference>
<dbReference type="InterPro" id="IPR023404">
    <property type="entry name" value="rSAM_horseshoe"/>
</dbReference>
<dbReference type="SMART" id="SM00729">
    <property type="entry name" value="Elp3"/>
    <property type="match status" value="1"/>
</dbReference>
<dbReference type="GO" id="GO:0035598">
    <property type="term" value="F:tRNA (N(6)-L-threonylcarbamoyladenosine(37)-C(2))-methylthiotransferase activity"/>
    <property type="evidence" value="ECO:0007669"/>
    <property type="project" value="UniProtKB-UniRule"/>
</dbReference>
<evidence type="ECO:0000256" key="9">
    <source>
        <dbReference type="ARBA" id="ARBA00023014"/>
    </source>
</evidence>
<organism evidence="15 16">
    <name type="scientific">Staphylothermus hellenicus (strain DSM 12710 / JCM 10830 / BK20S6-10-b1 / P8)</name>
    <dbReference type="NCBI Taxonomy" id="591019"/>
    <lineage>
        <taxon>Archaea</taxon>
        <taxon>Thermoproteota</taxon>
        <taxon>Thermoprotei</taxon>
        <taxon>Desulfurococcales</taxon>
        <taxon>Desulfurococcaceae</taxon>
        <taxon>Staphylothermus</taxon>
    </lineage>
</organism>
<evidence type="ECO:0000256" key="10">
    <source>
        <dbReference type="ARBA" id="ARBA00051661"/>
    </source>
</evidence>
<reference evidence="15 16" key="2">
    <citation type="journal article" date="2011" name="Stand. Genomic Sci.">
        <title>Complete genome sequence of Staphylothermus hellenicus P8.</title>
        <authorList>
            <person name="Anderson I."/>
            <person name="Wirth R."/>
            <person name="Lucas S."/>
            <person name="Copeland A."/>
            <person name="Lapidus A."/>
            <person name="Cheng J.F."/>
            <person name="Goodwin L."/>
            <person name="Pitluck S."/>
            <person name="Davenport K."/>
            <person name="Detter J.C."/>
            <person name="Han C."/>
            <person name="Tapia R."/>
            <person name="Land M."/>
            <person name="Hauser L."/>
            <person name="Pati A."/>
            <person name="Mikhailova N."/>
            <person name="Woyke T."/>
            <person name="Klenk H.P."/>
            <person name="Kyrpides N."/>
            <person name="Ivanova N."/>
        </authorList>
    </citation>
    <scope>NUCLEOTIDE SEQUENCE [LARGE SCALE GENOMIC DNA]</scope>
    <source>
        <strain evidence="16">DSM 12710 / JCM 10830 / BK20S6-10-b1 / P8</strain>
    </source>
</reference>
<comment type="similarity">
    <text evidence="2 11">Belongs to the methylthiotransferase family. CDKAL1 subfamily.</text>
</comment>
<dbReference type="Gene3D" id="3.40.50.12160">
    <property type="entry name" value="Methylthiotransferase, N-terminal domain"/>
    <property type="match status" value="1"/>
</dbReference>
<dbReference type="InterPro" id="IPR002792">
    <property type="entry name" value="TRAM_dom"/>
</dbReference>
<dbReference type="Gene3D" id="3.80.30.20">
    <property type="entry name" value="tm_1862 like domain"/>
    <property type="match status" value="1"/>
</dbReference>
<evidence type="ECO:0000256" key="4">
    <source>
        <dbReference type="ARBA" id="ARBA00022679"/>
    </source>
</evidence>
<dbReference type="KEGG" id="shc:Shell_1367"/>
<dbReference type="STRING" id="591019.Shell_1367"/>
<accession>D7D9L0</accession>
<dbReference type="FunFam" id="3.80.30.20:FF:000002">
    <property type="entry name" value="threonylcarbamoyladenosine tRNA methylthiotransferase isoform X2"/>
    <property type="match status" value="1"/>
</dbReference>
<comment type="cofactor">
    <cofactor evidence="11">
        <name>[4Fe-4S] cluster</name>
        <dbReference type="ChEBI" id="CHEBI:49883"/>
    </cofactor>
    <text evidence="11">Binds 1 or 2 [4Fe-4S] cluster. One cluster is coordinated with 3 cysteines and an exchangeable S-adenosyl-L-methionine.</text>
</comment>
<keyword evidence="7 11" id="KW-0479">Metal-binding</keyword>
<dbReference type="PANTHER" id="PTHR11918">
    <property type="entry name" value="RADICAL SAM PROTEINS"/>
    <property type="match status" value="1"/>
</dbReference>
<evidence type="ECO:0000256" key="2">
    <source>
        <dbReference type="ARBA" id="ARBA00008616"/>
    </source>
</evidence>
<keyword evidence="9 11" id="KW-0411">Iron-sulfur</keyword>
<dbReference type="PROSITE" id="PS51918">
    <property type="entry name" value="RADICAL_SAM"/>
    <property type="match status" value="1"/>
</dbReference>
<evidence type="ECO:0000256" key="7">
    <source>
        <dbReference type="ARBA" id="ARBA00022723"/>
    </source>
</evidence>
<dbReference type="EMBL" id="CP002051">
    <property type="protein sequence ID" value="ADI32456.1"/>
    <property type="molecule type" value="Genomic_DNA"/>
</dbReference>
<dbReference type="GeneID" id="9234658"/>
<feature type="domain" description="Radical SAM core" evidence="14">
    <location>
        <begin position="133"/>
        <end position="365"/>
    </location>
</feature>
<name>D7D9L0_STAHD</name>
<dbReference type="AlphaFoldDB" id="D7D9L0"/>
<evidence type="ECO:0000256" key="3">
    <source>
        <dbReference type="ARBA" id="ARBA00022485"/>
    </source>
</evidence>
<keyword evidence="4 11" id="KW-0808">Transferase</keyword>
<keyword evidence="8 11" id="KW-0408">Iron</keyword>
<feature type="domain" description="MTTase N-terminal" evidence="13">
    <location>
        <begin position="3"/>
        <end position="117"/>
    </location>
</feature>
<comment type="function">
    <text evidence="1 11">Catalyzes the methylthiolation of N6-threonylcarbamoyladenosine (t(6)A), leading to the formation of 2-methylthio-N6-threonylcarbamoyladenosine (ms(2)t(6)A) at position 37 in tRNAs that read codons beginning with adenine.</text>
</comment>
<dbReference type="SFLD" id="SFLDG01061">
    <property type="entry name" value="methylthiotransferase"/>
    <property type="match status" value="1"/>
</dbReference>
<dbReference type="PROSITE" id="PS50926">
    <property type="entry name" value="TRAM"/>
    <property type="match status" value="1"/>
</dbReference>
<dbReference type="eggNOG" id="arCOG01358">
    <property type="taxonomic scope" value="Archaea"/>
</dbReference>
<reference evidence="16" key="1">
    <citation type="submission" date="2010-05" db="EMBL/GenBank/DDBJ databases">
        <title>Complete sequence of Staphylothermus hellenicus DSM 12710.</title>
        <authorList>
            <consortium name="US DOE Joint Genome Institute"/>
            <person name="Lucas S."/>
            <person name="Copeland A."/>
            <person name="Lapidus A."/>
            <person name="Cheng J.-F."/>
            <person name="Bruce D."/>
            <person name="Goodwin L."/>
            <person name="Pitluck S."/>
            <person name="Davenport K."/>
            <person name="Detter J.C."/>
            <person name="Han C."/>
            <person name="Tapia R."/>
            <person name="Larimer F."/>
            <person name="Land M."/>
            <person name="Hauser L."/>
            <person name="Kyrpides N."/>
            <person name="Mikhailova N."/>
            <person name="Anderson I.J."/>
            <person name="Woyke T."/>
        </authorList>
    </citation>
    <scope>NUCLEOTIDE SEQUENCE [LARGE SCALE GENOMIC DNA]</scope>
    <source>
        <strain evidence="16">DSM 12710 / JCM 10830 / BK20S6-10-b1 / P8</strain>
    </source>
</reference>
<evidence type="ECO:0000256" key="1">
    <source>
        <dbReference type="ARBA" id="ARBA00002399"/>
    </source>
</evidence>
<dbReference type="InterPro" id="IPR013848">
    <property type="entry name" value="Methylthiotransferase_N"/>
</dbReference>
<dbReference type="GO" id="GO:0046872">
    <property type="term" value="F:metal ion binding"/>
    <property type="evidence" value="ECO:0007669"/>
    <property type="project" value="UniProtKB-UniRule"/>
</dbReference>
<comment type="catalytic activity">
    <reaction evidence="10 11">
        <text>N(6)-L-threonylcarbamoyladenosine(37) in tRNA + (sulfur carrier)-SH + AH2 + 2 S-adenosyl-L-methionine = 2-methylsulfanyl-N(6)-L-threonylcarbamoyladenosine(37) in tRNA + (sulfur carrier)-H + 5'-deoxyadenosine + L-methionine + A + S-adenosyl-L-homocysteine + 2 H(+)</text>
        <dbReference type="Rhea" id="RHEA:37075"/>
        <dbReference type="Rhea" id="RHEA-COMP:10163"/>
        <dbReference type="Rhea" id="RHEA-COMP:11092"/>
        <dbReference type="Rhea" id="RHEA-COMP:14737"/>
        <dbReference type="Rhea" id="RHEA-COMP:14739"/>
        <dbReference type="ChEBI" id="CHEBI:13193"/>
        <dbReference type="ChEBI" id="CHEBI:15378"/>
        <dbReference type="ChEBI" id="CHEBI:17319"/>
        <dbReference type="ChEBI" id="CHEBI:17499"/>
        <dbReference type="ChEBI" id="CHEBI:29917"/>
        <dbReference type="ChEBI" id="CHEBI:57844"/>
        <dbReference type="ChEBI" id="CHEBI:57856"/>
        <dbReference type="ChEBI" id="CHEBI:59789"/>
        <dbReference type="ChEBI" id="CHEBI:64428"/>
        <dbReference type="ChEBI" id="CHEBI:74418"/>
        <dbReference type="ChEBI" id="CHEBI:74420"/>
        <dbReference type="EC" id="2.8.4.5"/>
    </reaction>
</comment>
<dbReference type="Pfam" id="PF04055">
    <property type="entry name" value="Radical_SAM"/>
    <property type="match status" value="1"/>
</dbReference>
<dbReference type="Pfam" id="PF00919">
    <property type="entry name" value="UPF0004"/>
    <property type="match status" value="1"/>
</dbReference>
<sequence>MARRVYIETYGCALNRGDEYIMKTVLVSRGHRLVNEIAEADTIIINTCTVRYDTELKMIKRIKELYKIASEQNKKLIVAGCMAKAQPYKIHKIAPRASLVSPQNASKIWIAVESDKQVFLLKGERDRNILGTHVDKQIAYLPIQEGCLGNCSFCIVKNARRQLVSYPINKIKNTVEELVGKGVVEIELTGQDTASYGLDLYGKQKLPHLLEELDRIKGNFMIRIGMMNPDTLANILDELVEIIKYSAHIYRFLHIPLQSGSDKVLRVMKRKYTVDEYREIIKTLRKKIPEISIATDIIVGHPGEEEEDFEQTLSIIKELKFERIHPAVYSIRPNTYSASLRQVPTSDKKIRMLRLLKIIEDVGLEIHRKYLGKILDTFVTEYSNTWIGRTLNYIPVIIFSNNTLNFGDHVKTQITNATFYDLRGVIVSS</sequence>
<dbReference type="InterPro" id="IPR058240">
    <property type="entry name" value="rSAM_sf"/>
</dbReference>
<dbReference type="NCBIfam" id="TIGR01578">
    <property type="entry name" value="MiaB-like-B"/>
    <property type="match status" value="1"/>
</dbReference>
<dbReference type="SUPFAM" id="SSF102114">
    <property type="entry name" value="Radical SAM enzymes"/>
    <property type="match status" value="1"/>
</dbReference>
<dbReference type="EC" id="2.8.4.5" evidence="11"/>
<dbReference type="NCBIfam" id="TIGR00089">
    <property type="entry name" value="MiaB/RimO family radical SAM methylthiotransferase"/>
    <property type="match status" value="1"/>
</dbReference>
<dbReference type="PROSITE" id="PS51449">
    <property type="entry name" value="MTTASE_N"/>
    <property type="match status" value="1"/>
</dbReference>
<keyword evidence="5 11" id="KW-0949">S-adenosyl-L-methionine</keyword>
<protein>
    <recommendedName>
        <fullName evidence="11">tRNA-t(6)A37 methylthiotransferase</fullName>
        <ecNumber evidence="11">2.8.4.5</ecNumber>
    </recommendedName>
</protein>
<dbReference type="GO" id="GO:0051539">
    <property type="term" value="F:4 iron, 4 sulfur cluster binding"/>
    <property type="evidence" value="ECO:0007669"/>
    <property type="project" value="UniProtKB-UniRule"/>
</dbReference>
<dbReference type="OrthoDB" id="372134at2157"/>
<evidence type="ECO:0000259" key="12">
    <source>
        <dbReference type="PROSITE" id="PS50926"/>
    </source>
</evidence>
<evidence type="ECO:0000256" key="5">
    <source>
        <dbReference type="ARBA" id="ARBA00022691"/>
    </source>
</evidence>
<dbReference type="SFLD" id="SFLDG01082">
    <property type="entry name" value="B12-binding_domain_containing"/>
    <property type="match status" value="1"/>
</dbReference>
<evidence type="ECO:0000256" key="8">
    <source>
        <dbReference type="ARBA" id="ARBA00023004"/>
    </source>
</evidence>
<evidence type="ECO:0000259" key="14">
    <source>
        <dbReference type="PROSITE" id="PS51918"/>
    </source>
</evidence>
<evidence type="ECO:0000256" key="6">
    <source>
        <dbReference type="ARBA" id="ARBA00022694"/>
    </source>
</evidence>
<proteinExistence type="inferred from homology"/>
<evidence type="ECO:0000313" key="15">
    <source>
        <dbReference type="EMBL" id="ADI32456.1"/>
    </source>
</evidence>
<dbReference type="InterPro" id="IPR007197">
    <property type="entry name" value="rSAM"/>
</dbReference>
<keyword evidence="16" id="KW-1185">Reference proteome</keyword>
<dbReference type="CDD" id="cd01335">
    <property type="entry name" value="Radical_SAM"/>
    <property type="match status" value="1"/>
</dbReference>
<dbReference type="InterPro" id="IPR005839">
    <property type="entry name" value="Methylthiotransferase"/>
</dbReference>
<dbReference type="InterPro" id="IPR006638">
    <property type="entry name" value="Elp3/MiaA/NifB-like_rSAM"/>
</dbReference>
<evidence type="ECO:0000313" key="16">
    <source>
        <dbReference type="Proteomes" id="UP000002573"/>
    </source>
</evidence>
<dbReference type="RefSeq" id="WP_013143654.1">
    <property type="nucleotide sequence ID" value="NC_014205.1"/>
</dbReference>
<dbReference type="SFLD" id="SFLDS00029">
    <property type="entry name" value="Radical_SAM"/>
    <property type="match status" value="1"/>
</dbReference>
<dbReference type="HOGENOM" id="CLU_018697_4_2_2"/>